<dbReference type="OrthoDB" id="5360192at2"/>
<dbReference type="EMBL" id="FTPU01000012">
    <property type="protein sequence ID" value="SIT96727.1"/>
    <property type="molecule type" value="Genomic_DNA"/>
</dbReference>
<dbReference type="AlphaFoldDB" id="A0A1U7PVJ6"/>
<keyword evidence="1" id="KW-0472">Membrane</keyword>
<dbReference type="Pfam" id="PF10990">
    <property type="entry name" value="DUF2809"/>
    <property type="match status" value="1"/>
</dbReference>
<evidence type="ECO:0000256" key="1">
    <source>
        <dbReference type="SAM" id="Phobius"/>
    </source>
</evidence>
<reference evidence="3" key="1">
    <citation type="submission" date="2016-10" db="EMBL/GenBank/DDBJ databases">
        <authorList>
            <person name="Varghese N."/>
            <person name="Submissions S."/>
        </authorList>
    </citation>
    <scope>NUCLEOTIDE SEQUENCE [LARGE SCALE GENOMIC DNA]</scope>
    <source>
        <strain evidence="3">DSM 19482</strain>
    </source>
</reference>
<dbReference type="Proteomes" id="UP000187261">
    <property type="component" value="Unassembled WGS sequence"/>
</dbReference>
<feature type="transmembrane region" description="Helical" evidence="1">
    <location>
        <begin position="12"/>
        <end position="29"/>
    </location>
</feature>
<keyword evidence="1" id="KW-0812">Transmembrane</keyword>
<evidence type="ECO:0000313" key="3">
    <source>
        <dbReference type="Proteomes" id="UP000187261"/>
    </source>
</evidence>
<evidence type="ECO:0000313" key="2">
    <source>
        <dbReference type="EMBL" id="SIT96727.1"/>
    </source>
</evidence>
<keyword evidence="3" id="KW-1185">Reference proteome</keyword>
<proteinExistence type="predicted"/>
<feature type="transmembrane region" description="Helical" evidence="1">
    <location>
        <begin position="102"/>
        <end position="123"/>
    </location>
</feature>
<keyword evidence="1" id="KW-1133">Transmembrane helix</keyword>
<accession>A0A1U7PVJ6</accession>
<name>A0A1U7PVJ6_9FLAO</name>
<feature type="transmembrane region" description="Helical" evidence="1">
    <location>
        <begin position="63"/>
        <end position="82"/>
    </location>
</feature>
<evidence type="ECO:0008006" key="4">
    <source>
        <dbReference type="Google" id="ProtNLM"/>
    </source>
</evidence>
<feature type="transmembrane region" description="Helical" evidence="1">
    <location>
        <begin position="35"/>
        <end position="56"/>
    </location>
</feature>
<gene>
    <name evidence="2" type="ORF">SAMN05660493_01420</name>
</gene>
<protein>
    <recommendedName>
        <fullName evidence="4">DUF2809 domain-containing protein</fullName>
    </recommendedName>
</protein>
<dbReference type="InterPro" id="IPR021257">
    <property type="entry name" value="DUF2809"/>
</dbReference>
<sequence>MKKTLKFNYKNFLIAILIFLTEVLIATKLKNIFFVRAYLGDVLVVMLLYFFVRAFIKINPIKLITGIFIWSCMIECLQYFHFAELLGFQDNPVMMTILGNSFSWLDIASYAAGCAILIFMSRLDRDKNNSSHRN</sequence>
<organism evidence="2 3">
    <name type="scientific">Epilithonimonas bovis DSM 19482</name>
    <dbReference type="NCBI Taxonomy" id="1121284"/>
    <lineage>
        <taxon>Bacteria</taxon>
        <taxon>Pseudomonadati</taxon>
        <taxon>Bacteroidota</taxon>
        <taxon>Flavobacteriia</taxon>
        <taxon>Flavobacteriales</taxon>
        <taxon>Weeksellaceae</taxon>
        <taxon>Chryseobacterium group</taxon>
        <taxon>Epilithonimonas</taxon>
    </lineage>
</organism>
<dbReference type="RefSeq" id="WP_076782936.1">
    <property type="nucleotide sequence ID" value="NZ_FTPU01000012.1"/>
</dbReference>
<dbReference type="STRING" id="1121284.SAMN05660493_01420"/>